<dbReference type="InterPro" id="IPR053165">
    <property type="entry name" value="HSI-I_assembly_Hcp1"/>
</dbReference>
<gene>
    <name evidence="1" type="ORF">ACFOD6_11055</name>
</gene>
<dbReference type="Proteomes" id="UP001595445">
    <property type="component" value="Unassembled WGS sequence"/>
</dbReference>
<dbReference type="PANTHER" id="PTHR36152">
    <property type="entry name" value="CYTOPLASMIC PROTEIN-RELATED"/>
    <property type="match status" value="1"/>
</dbReference>
<reference evidence="2" key="1">
    <citation type="journal article" date="2019" name="Int. J. Syst. Evol. Microbiol.">
        <title>The Global Catalogue of Microorganisms (GCM) 10K type strain sequencing project: providing services to taxonomists for standard genome sequencing and annotation.</title>
        <authorList>
            <consortium name="The Broad Institute Genomics Platform"/>
            <consortium name="The Broad Institute Genome Sequencing Center for Infectious Disease"/>
            <person name="Wu L."/>
            <person name="Ma J."/>
        </authorList>
    </citation>
    <scope>NUCLEOTIDE SEQUENCE [LARGE SCALE GENOMIC DNA]</scope>
    <source>
        <strain evidence="2">KCTC 62102</strain>
    </source>
</reference>
<sequence length="160" mass="17215">MAVSGYMKIEEIPGESGRKDHEGEITIASLSWGATRPAINTPGVGRSTGMANVTSLTVSKFYDKSSPYLAQAVLLATAFPEIVVTLRKDSGETHLDYLTITLSDCMVEGYNFAGASDVETPPMETISIVFNKMKVLYIEQASDHSAGGEHEFEYDLVAGA</sequence>
<dbReference type="PANTHER" id="PTHR36152:SF5">
    <property type="entry name" value="PROTEIN HCP1"/>
    <property type="match status" value="1"/>
</dbReference>
<evidence type="ECO:0000313" key="2">
    <source>
        <dbReference type="Proteomes" id="UP001595445"/>
    </source>
</evidence>
<name>A0ABV7DVN8_9RHOB</name>
<dbReference type="EMBL" id="JBHRSM010000019">
    <property type="protein sequence ID" value="MFC3086584.1"/>
    <property type="molecule type" value="Genomic_DNA"/>
</dbReference>
<comment type="caution">
    <text evidence="1">The sequence shown here is derived from an EMBL/GenBank/DDBJ whole genome shotgun (WGS) entry which is preliminary data.</text>
</comment>
<protein>
    <submittedName>
        <fullName evidence="1">Hcp family type VI secretion system effector</fullName>
    </submittedName>
</protein>
<keyword evidence="2" id="KW-1185">Reference proteome</keyword>
<evidence type="ECO:0000313" key="1">
    <source>
        <dbReference type="EMBL" id="MFC3086584.1"/>
    </source>
</evidence>
<dbReference type="Pfam" id="PF05638">
    <property type="entry name" value="T6SS_HCP"/>
    <property type="match status" value="1"/>
</dbReference>
<dbReference type="InterPro" id="IPR036624">
    <property type="entry name" value="Hcp1-lik_sf"/>
</dbReference>
<dbReference type="SUPFAM" id="SSF141452">
    <property type="entry name" value="Hcp1-like"/>
    <property type="match status" value="1"/>
</dbReference>
<proteinExistence type="predicted"/>
<accession>A0ABV7DVN8</accession>
<dbReference type="Gene3D" id="2.30.110.20">
    <property type="entry name" value="Hcp1-like"/>
    <property type="match status" value="1"/>
</dbReference>
<organism evidence="1 2">
    <name type="scientific">Tabrizicola soli</name>
    <dbReference type="NCBI Taxonomy" id="2185115"/>
    <lineage>
        <taxon>Bacteria</taxon>
        <taxon>Pseudomonadati</taxon>
        <taxon>Pseudomonadota</taxon>
        <taxon>Alphaproteobacteria</taxon>
        <taxon>Rhodobacterales</taxon>
        <taxon>Paracoccaceae</taxon>
        <taxon>Tabrizicola</taxon>
    </lineage>
</organism>
<dbReference type="InterPro" id="IPR008514">
    <property type="entry name" value="T6SS_Hcp"/>
</dbReference>
<dbReference type="RefSeq" id="WP_197645633.1">
    <property type="nucleotide sequence ID" value="NZ_JAEACP010000015.1"/>
</dbReference>